<reference evidence="20 21" key="1">
    <citation type="submission" date="2023-08" db="EMBL/GenBank/DDBJ databases">
        <title>Implementing the SeqCode for naming new Mesorhizobium species isolated from Vachellia karroo root nodules.</title>
        <authorList>
            <person name="Van Lill M."/>
        </authorList>
    </citation>
    <scope>NUCLEOTIDE SEQUENCE [LARGE SCALE GENOMIC DNA]</scope>
    <source>
        <strain evidence="20 21">VK24D</strain>
    </source>
</reference>
<feature type="transmembrane region" description="Helical" evidence="19">
    <location>
        <begin position="36"/>
        <end position="61"/>
    </location>
</feature>
<comment type="function">
    <text evidence="14 19">Joins adenosylcobinamide-GDP and alpha-ribazole to generate adenosylcobalamin (Ado-cobalamin). Also synthesizes adenosylcobalamin 5'-phosphate from adenosylcobinamide-GDP and alpha-ribazole 5'-phosphate.</text>
</comment>
<keyword evidence="10 19" id="KW-0812">Transmembrane</keyword>
<keyword evidence="8 19" id="KW-0169">Cobalamin biosynthesis</keyword>
<dbReference type="Proteomes" id="UP001287059">
    <property type="component" value="Unassembled WGS sequence"/>
</dbReference>
<keyword evidence="13 19" id="KW-0472">Membrane</keyword>
<dbReference type="EC" id="2.7.8.26" evidence="5 19"/>
<evidence type="ECO:0000256" key="19">
    <source>
        <dbReference type="HAMAP-Rule" id="MF_00719"/>
    </source>
</evidence>
<protein>
    <recommendedName>
        <fullName evidence="6 19">Adenosylcobinamide-GDP ribazoletransferase</fullName>
        <ecNumber evidence="5 19">2.7.8.26</ecNumber>
    </recommendedName>
    <alternativeName>
        <fullName evidence="16 19">Cobalamin synthase</fullName>
    </alternativeName>
    <alternativeName>
        <fullName evidence="15 19">Cobalamin-5'-phosphate synthase</fullName>
    </alternativeName>
</protein>
<keyword evidence="11 19" id="KW-0460">Magnesium</keyword>
<comment type="catalytic activity">
    <reaction evidence="18 19">
        <text>alpha-ribazole 5'-phosphate + adenosylcob(III)inamide-GDP = adenosylcob(III)alamin 5'-phosphate + GMP + H(+)</text>
        <dbReference type="Rhea" id="RHEA:23560"/>
        <dbReference type="ChEBI" id="CHEBI:15378"/>
        <dbReference type="ChEBI" id="CHEBI:57918"/>
        <dbReference type="ChEBI" id="CHEBI:58115"/>
        <dbReference type="ChEBI" id="CHEBI:60487"/>
        <dbReference type="ChEBI" id="CHEBI:60493"/>
        <dbReference type="EC" id="2.7.8.26"/>
    </reaction>
</comment>
<evidence type="ECO:0000256" key="16">
    <source>
        <dbReference type="ARBA" id="ARBA00032853"/>
    </source>
</evidence>
<dbReference type="GO" id="GO:0051073">
    <property type="term" value="F:adenosylcobinamide-GDP ribazoletransferase activity"/>
    <property type="evidence" value="ECO:0007669"/>
    <property type="project" value="UniProtKB-EC"/>
</dbReference>
<accession>A0ABU4Y2Z0</accession>
<gene>
    <name evidence="19" type="primary">cobS</name>
    <name evidence="20" type="ORF">RFN28_23060</name>
</gene>
<proteinExistence type="inferred from homology"/>
<keyword evidence="7 19" id="KW-1003">Cell membrane</keyword>
<evidence type="ECO:0000256" key="4">
    <source>
        <dbReference type="ARBA" id="ARBA00010561"/>
    </source>
</evidence>
<evidence type="ECO:0000256" key="18">
    <source>
        <dbReference type="ARBA" id="ARBA00049504"/>
    </source>
</evidence>
<evidence type="ECO:0000256" key="12">
    <source>
        <dbReference type="ARBA" id="ARBA00022989"/>
    </source>
</evidence>
<organism evidence="20 21">
    <name type="scientific">Mesorhizobium album</name>
    <dbReference type="NCBI Taxonomy" id="3072314"/>
    <lineage>
        <taxon>Bacteria</taxon>
        <taxon>Pseudomonadati</taxon>
        <taxon>Pseudomonadota</taxon>
        <taxon>Alphaproteobacteria</taxon>
        <taxon>Hyphomicrobiales</taxon>
        <taxon>Phyllobacteriaceae</taxon>
        <taxon>Mesorhizobium</taxon>
    </lineage>
</organism>
<evidence type="ECO:0000256" key="10">
    <source>
        <dbReference type="ARBA" id="ARBA00022692"/>
    </source>
</evidence>
<feature type="transmembrane region" description="Helical" evidence="19">
    <location>
        <begin position="144"/>
        <end position="166"/>
    </location>
</feature>
<evidence type="ECO:0000313" key="21">
    <source>
        <dbReference type="Proteomes" id="UP001287059"/>
    </source>
</evidence>
<dbReference type="PANTHER" id="PTHR34148:SF1">
    <property type="entry name" value="ADENOSYLCOBINAMIDE-GDP RIBAZOLETRANSFERASE"/>
    <property type="match status" value="1"/>
</dbReference>
<evidence type="ECO:0000256" key="15">
    <source>
        <dbReference type="ARBA" id="ARBA00032605"/>
    </source>
</evidence>
<feature type="transmembrane region" description="Helical" evidence="19">
    <location>
        <begin position="116"/>
        <end position="132"/>
    </location>
</feature>
<comment type="caution">
    <text evidence="20">The sequence shown here is derived from an EMBL/GenBank/DDBJ whole genome shotgun (WGS) entry which is preliminary data.</text>
</comment>
<evidence type="ECO:0000256" key="6">
    <source>
        <dbReference type="ARBA" id="ARBA00015850"/>
    </source>
</evidence>
<dbReference type="RefSeq" id="WP_320289523.1">
    <property type="nucleotide sequence ID" value="NZ_JAVIIW010000030.1"/>
</dbReference>
<evidence type="ECO:0000256" key="11">
    <source>
        <dbReference type="ARBA" id="ARBA00022842"/>
    </source>
</evidence>
<evidence type="ECO:0000256" key="17">
    <source>
        <dbReference type="ARBA" id="ARBA00048623"/>
    </source>
</evidence>
<name>A0ABU4Y2Z0_9HYPH</name>
<feature type="transmembrane region" description="Helical" evidence="19">
    <location>
        <begin position="186"/>
        <end position="219"/>
    </location>
</feature>
<comment type="catalytic activity">
    <reaction evidence="17 19">
        <text>alpha-ribazole + adenosylcob(III)inamide-GDP = adenosylcob(III)alamin + GMP + H(+)</text>
        <dbReference type="Rhea" id="RHEA:16049"/>
        <dbReference type="ChEBI" id="CHEBI:10329"/>
        <dbReference type="ChEBI" id="CHEBI:15378"/>
        <dbReference type="ChEBI" id="CHEBI:18408"/>
        <dbReference type="ChEBI" id="CHEBI:58115"/>
        <dbReference type="ChEBI" id="CHEBI:60487"/>
        <dbReference type="EC" id="2.7.8.26"/>
    </reaction>
</comment>
<keyword evidence="12 19" id="KW-1133">Transmembrane helix</keyword>
<comment type="subcellular location">
    <subcellularLocation>
        <location evidence="2 19">Cell membrane</location>
        <topology evidence="2 19">Multi-pass membrane protein</topology>
    </subcellularLocation>
</comment>
<dbReference type="HAMAP" id="MF_00719">
    <property type="entry name" value="CobS"/>
    <property type="match status" value="1"/>
</dbReference>
<evidence type="ECO:0000256" key="14">
    <source>
        <dbReference type="ARBA" id="ARBA00025228"/>
    </source>
</evidence>
<evidence type="ECO:0000256" key="8">
    <source>
        <dbReference type="ARBA" id="ARBA00022573"/>
    </source>
</evidence>
<dbReference type="Pfam" id="PF02654">
    <property type="entry name" value="CobS"/>
    <property type="match status" value="1"/>
</dbReference>
<evidence type="ECO:0000256" key="9">
    <source>
        <dbReference type="ARBA" id="ARBA00022679"/>
    </source>
</evidence>
<evidence type="ECO:0000256" key="2">
    <source>
        <dbReference type="ARBA" id="ARBA00004651"/>
    </source>
</evidence>
<evidence type="ECO:0000256" key="3">
    <source>
        <dbReference type="ARBA" id="ARBA00004663"/>
    </source>
</evidence>
<evidence type="ECO:0000256" key="7">
    <source>
        <dbReference type="ARBA" id="ARBA00022475"/>
    </source>
</evidence>
<keyword evidence="21" id="KW-1185">Reference proteome</keyword>
<dbReference type="EMBL" id="JAVIIW010000030">
    <property type="protein sequence ID" value="MDX8481315.1"/>
    <property type="molecule type" value="Genomic_DNA"/>
</dbReference>
<dbReference type="InterPro" id="IPR003805">
    <property type="entry name" value="CobS"/>
</dbReference>
<comment type="pathway">
    <text evidence="3 19">Cofactor biosynthesis; adenosylcobalamin biosynthesis; adenosylcobalamin from cob(II)yrinate a,c-diamide: step 7/7.</text>
</comment>
<evidence type="ECO:0000313" key="20">
    <source>
        <dbReference type="EMBL" id="MDX8481315.1"/>
    </source>
</evidence>
<comment type="cofactor">
    <cofactor evidence="1 19">
        <name>Mg(2+)</name>
        <dbReference type="ChEBI" id="CHEBI:18420"/>
    </cofactor>
</comment>
<sequence length="256" mass="25549">MSGPSAPWQLLDDIGLSLVFFTRLRLPSSDFGGRGLADAIWAAPFAGLAVAIIGALVYAVASGLGVATGPAAALTLAATMLATGCLHEDGFSDIADGFGGGKTRERKLEIMRDSRIGAYGAAALGISLLVRWSALSELVGPGHVFLALLAAHAASRGLFGAFMHFLPPARSDGLSANAGTVSAETAAIGAALGAVALLALGLGGAIAALVLLGLSFTAFRALCLRQIGGQTGDTIGALQQLGEIAVLLVASVSLSP</sequence>
<keyword evidence="9 19" id="KW-0808">Transferase</keyword>
<evidence type="ECO:0000256" key="13">
    <source>
        <dbReference type="ARBA" id="ARBA00023136"/>
    </source>
</evidence>
<evidence type="ECO:0000256" key="5">
    <source>
        <dbReference type="ARBA" id="ARBA00013200"/>
    </source>
</evidence>
<evidence type="ECO:0000256" key="1">
    <source>
        <dbReference type="ARBA" id="ARBA00001946"/>
    </source>
</evidence>
<dbReference type="PANTHER" id="PTHR34148">
    <property type="entry name" value="ADENOSYLCOBINAMIDE-GDP RIBAZOLETRANSFERASE"/>
    <property type="match status" value="1"/>
</dbReference>
<comment type="similarity">
    <text evidence="4 19">Belongs to the CobS family.</text>
</comment>